<accession>A0A4V3XB54</accession>
<evidence type="ECO:0000256" key="4">
    <source>
        <dbReference type="ARBA" id="ARBA00022833"/>
    </source>
</evidence>
<evidence type="ECO:0000256" key="2">
    <source>
        <dbReference type="ARBA" id="ARBA00022723"/>
    </source>
</evidence>
<dbReference type="SUPFAM" id="SSF54197">
    <property type="entry name" value="HIT-like"/>
    <property type="match status" value="1"/>
</dbReference>
<dbReference type="PANTHER" id="PTHR12072:SF4">
    <property type="entry name" value="CWF19-LIKE PROTEIN 1"/>
    <property type="match status" value="1"/>
</dbReference>
<dbReference type="InterPro" id="IPR040194">
    <property type="entry name" value="Cwf19-like"/>
</dbReference>
<keyword evidence="1" id="KW-0507">mRNA processing</keyword>
<dbReference type="GO" id="GO:0003676">
    <property type="term" value="F:nucleic acid binding"/>
    <property type="evidence" value="ECO:0007669"/>
    <property type="project" value="InterPro"/>
</dbReference>
<dbReference type="SMART" id="SM00343">
    <property type="entry name" value="ZnF_C2HC"/>
    <property type="match status" value="2"/>
</dbReference>
<gene>
    <name evidence="8" type="ORF">EW026_g1886</name>
</gene>
<protein>
    <recommendedName>
        <fullName evidence="7">CCHC-type domain-containing protein</fullName>
    </recommendedName>
</protein>
<evidence type="ECO:0000259" key="7">
    <source>
        <dbReference type="PROSITE" id="PS50158"/>
    </source>
</evidence>
<keyword evidence="3 5" id="KW-0863">Zinc-finger</keyword>
<feature type="domain" description="CCHC-type" evidence="7">
    <location>
        <begin position="75"/>
        <end position="89"/>
    </location>
</feature>
<dbReference type="InterPro" id="IPR006768">
    <property type="entry name" value="Cwf19-like_C_dom-1"/>
</dbReference>
<dbReference type="PROSITE" id="PS50158">
    <property type="entry name" value="ZF_CCHC"/>
    <property type="match status" value="1"/>
</dbReference>
<dbReference type="InterPro" id="IPR001878">
    <property type="entry name" value="Znf_CCHC"/>
</dbReference>
<dbReference type="InterPro" id="IPR025829">
    <property type="entry name" value="Zn_knuckle_CX2CX3GHX4C"/>
</dbReference>
<keyword evidence="4" id="KW-0862">Zinc</keyword>
<dbReference type="Pfam" id="PF13696">
    <property type="entry name" value="zf-CCHC_2"/>
    <property type="match status" value="2"/>
</dbReference>
<feature type="region of interest" description="Disordered" evidence="6">
    <location>
        <begin position="1"/>
        <end position="29"/>
    </location>
</feature>
<dbReference type="Pfam" id="PF04677">
    <property type="entry name" value="CwfJ_C_1"/>
    <property type="match status" value="1"/>
</dbReference>
<dbReference type="SUPFAM" id="SSF57756">
    <property type="entry name" value="Retrovirus zinc finger-like domains"/>
    <property type="match status" value="1"/>
</dbReference>
<sequence>MQNEDGENFRWGNVQQGHKRTRIEGEPGKPPAGYKCKICESPDHFINDCPERAKPKEGYIFGDTGGKKPREGYVCRACGSENHYIQDCPTAAQGPRGQRGPPKEIAPDVCWFCLSNPNLAKHLIVSIGSECYVTLPKGQIIPTHSASEHPNAKVPTVPGGGHVLIVPITHYPTYATIPPDLSGPIVEETDKYKHALQAFYSKYDAHAVAFEVGRLSAKGGHAHVQVIPVPRSITADVVAETFIGEGKRLGIDFDFADVDNTTGPGDRGYFKVDLPDVWQASFLSPRPLTTAINGIVAGKC</sequence>
<evidence type="ECO:0000256" key="5">
    <source>
        <dbReference type="PROSITE-ProRule" id="PRU00047"/>
    </source>
</evidence>
<dbReference type="GO" id="GO:0061632">
    <property type="term" value="F:RNA lariat debranching enzyme activator activity"/>
    <property type="evidence" value="ECO:0007669"/>
    <property type="project" value="TreeGrafter"/>
</dbReference>
<dbReference type="GO" id="GO:0008270">
    <property type="term" value="F:zinc ion binding"/>
    <property type="evidence" value="ECO:0007669"/>
    <property type="project" value="UniProtKB-KW"/>
</dbReference>
<dbReference type="AlphaFoldDB" id="A0A4V3XB54"/>
<proteinExistence type="predicted"/>
<dbReference type="GO" id="GO:0071014">
    <property type="term" value="C:post-mRNA release spliceosomal complex"/>
    <property type="evidence" value="ECO:0007669"/>
    <property type="project" value="TreeGrafter"/>
</dbReference>
<dbReference type="GO" id="GO:0000398">
    <property type="term" value="P:mRNA splicing, via spliceosome"/>
    <property type="evidence" value="ECO:0007669"/>
    <property type="project" value="TreeGrafter"/>
</dbReference>
<evidence type="ECO:0000313" key="8">
    <source>
        <dbReference type="EMBL" id="THH00673.1"/>
    </source>
</evidence>
<keyword evidence="2" id="KW-0479">Metal-binding</keyword>
<evidence type="ECO:0000256" key="3">
    <source>
        <dbReference type="ARBA" id="ARBA00022771"/>
    </source>
</evidence>
<dbReference type="Gene3D" id="4.10.60.10">
    <property type="entry name" value="Zinc finger, CCHC-type"/>
    <property type="match status" value="2"/>
</dbReference>
<evidence type="ECO:0000313" key="9">
    <source>
        <dbReference type="Proteomes" id="UP000309038"/>
    </source>
</evidence>
<dbReference type="Proteomes" id="UP000309038">
    <property type="component" value="Unassembled WGS sequence"/>
</dbReference>
<reference evidence="8 9" key="1">
    <citation type="submission" date="2019-02" db="EMBL/GenBank/DDBJ databases">
        <title>Genome sequencing of the rare red list fungi Phlebia centrifuga.</title>
        <authorList>
            <person name="Buettner E."/>
            <person name="Kellner H."/>
        </authorList>
    </citation>
    <scope>NUCLEOTIDE SEQUENCE [LARGE SCALE GENOMIC DNA]</scope>
    <source>
        <strain evidence="8 9">DSM 108282</strain>
    </source>
</reference>
<name>A0A4V3XB54_9APHY</name>
<keyword evidence="9" id="KW-1185">Reference proteome</keyword>
<dbReference type="InterPro" id="IPR036875">
    <property type="entry name" value="Znf_CCHC_sf"/>
</dbReference>
<dbReference type="InterPro" id="IPR036265">
    <property type="entry name" value="HIT-like_sf"/>
</dbReference>
<organism evidence="8 9">
    <name type="scientific">Hermanssonia centrifuga</name>
    <dbReference type="NCBI Taxonomy" id="98765"/>
    <lineage>
        <taxon>Eukaryota</taxon>
        <taxon>Fungi</taxon>
        <taxon>Dikarya</taxon>
        <taxon>Basidiomycota</taxon>
        <taxon>Agaricomycotina</taxon>
        <taxon>Agaricomycetes</taxon>
        <taxon>Polyporales</taxon>
        <taxon>Meruliaceae</taxon>
        <taxon>Hermanssonia</taxon>
    </lineage>
</organism>
<evidence type="ECO:0000256" key="6">
    <source>
        <dbReference type="SAM" id="MobiDB-lite"/>
    </source>
</evidence>
<dbReference type="EMBL" id="SGPJ01000043">
    <property type="protein sequence ID" value="THH00673.1"/>
    <property type="molecule type" value="Genomic_DNA"/>
</dbReference>
<dbReference type="Gene3D" id="3.30.428.10">
    <property type="entry name" value="HIT-like"/>
    <property type="match status" value="1"/>
</dbReference>
<comment type="caution">
    <text evidence="8">The sequence shown here is derived from an EMBL/GenBank/DDBJ whole genome shotgun (WGS) entry which is preliminary data.</text>
</comment>
<evidence type="ECO:0000256" key="1">
    <source>
        <dbReference type="ARBA" id="ARBA00022664"/>
    </source>
</evidence>
<dbReference type="PANTHER" id="PTHR12072">
    <property type="entry name" value="CWF19, CELL CYCLE CONTROL PROTEIN"/>
    <property type="match status" value="1"/>
</dbReference>